<proteinExistence type="predicted"/>
<dbReference type="PANTHER" id="PTHR48016">
    <property type="entry name" value="MAP KINASE KINASE KINASE SSK2-RELATED-RELATED"/>
    <property type="match status" value="1"/>
</dbReference>
<dbReference type="GO" id="GO:0004672">
    <property type="term" value="F:protein kinase activity"/>
    <property type="evidence" value="ECO:0007669"/>
    <property type="project" value="InterPro"/>
</dbReference>
<dbReference type="AlphaFoldDB" id="A0A4V2MVP2"/>
<reference evidence="6 7" key="1">
    <citation type="submission" date="2018-11" db="EMBL/GenBank/DDBJ databases">
        <title>Genome assembly of Steccherinum ochraceum LE-BIN_3174, the white-rot fungus of the Steccherinaceae family (The Residual Polyporoid clade, Polyporales, Basidiomycota).</title>
        <authorList>
            <person name="Fedorova T.V."/>
            <person name="Glazunova O.A."/>
            <person name="Landesman E.O."/>
            <person name="Moiseenko K.V."/>
            <person name="Psurtseva N.V."/>
            <person name="Savinova O.S."/>
            <person name="Shakhova N.V."/>
            <person name="Tyazhelova T.V."/>
            <person name="Vasina D.V."/>
        </authorList>
    </citation>
    <scope>NUCLEOTIDE SEQUENCE [LARGE SCALE GENOMIC DNA]</scope>
    <source>
        <strain evidence="6 7">LE-BIN_3174</strain>
    </source>
</reference>
<dbReference type="STRING" id="92696.A0A4V2MVP2"/>
<keyword evidence="4" id="KW-0067">ATP-binding</keyword>
<dbReference type="Gene3D" id="1.10.510.10">
    <property type="entry name" value="Transferase(Phosphotransferase) domain 1"/>
    <property type="match status" value="1"/>
</dbReference>
<keyword evidence="7" id="KW-1185">Reference proteome</keyword>
<accession>A0A4V2MVP2</accession>
<dbReference type="PIRSF" id="PIRSF000654">
    <property type="entry name" value="Integrin-linked_kinase"/>
    <property type="match status" value="1"/>
</dbReference>
<comment type="caution">
    <text evidence="6">The sequence shown here is derived from an EMBL/GenBank/DDBJ whole genome shotgun (WGS) entry which is preliminary data.</text>
</comment>
<sequence>MLRDLDHPNIVQYLGSEQTPTSYSLFMEYLPGGTIASYVQKYGKLSDELTLYFTCQLLDGIDYIHSQNIVHRNLTSAHILIDASGSCKISSFGLARRCGQVFKDSVSITGSAFYMPPEAISNKNVSGNNGTKYDIWSAGCVVLEMCTGRRPWNDMEAMAVLLKLYQAEESPGPPPGTTLSAESADFCKLCFISDPAERPSASELKSHGFAVVPTGWSLSGVSQALAES</sequence>
<dbReference type="PROSITE" id="PS50011">
    <property type="entry name" value="PROTEIN_KINASE_DOM"/>
    <property type="match status" value="1"/>
</dbReference>
<dbReference type="InterPro" id="IPR050538">
    <property type="entry name" value="MAP_kinase_kinase_kinase"/>
</dbReference>
<dbReference type="Pfam" id="PF00069">
    <property type="entry name" value="Pkinase"/>
    <property type="match status" value="1"/>
</dbReference>
<evidence type="ECO:0000259" key="5">
    <source>
        <dbReference type="PROSITE" id="PS50011"/>
    </source>
</evidence>
<gene>
    <name evidence="6" type="ORF">EIP91_005663</name>
</gene>
<evidence type="ECO:0000256" key="2">
    <source>
        <dbReference type="ARBA" id="ARBA00022741"/>
    </source>
</evidence>
<dbReference type="Proteomes" id="UP000292702">
    <property type="component" value="Unassembled WGS sequence"/>
</dbReference>
<keyword evidence="1" id="KW-0808">Transferase</keyword>
<feature type="domain" description="Protein kinase" evidence="5">
    <location>
        <begin position="1"/>
        <end position="210"/>
    </location>
</feature>
<evidence type="ECO:0000256" key="3">
    <source>
        <dbReference type="ARBA" id="ARBA00022777"/>
    </source>
</evidence>
<keyword evidence="2" id="KW-0547">Nucleotide-binding</keyword>
<dbReference type="GO" id="GO:0005524">
    <property type="term" value="F:ATP binding"/>
    <property type="evidence" value="ECO:0007669"/>
    <property type="project" value="UniProtKB-KW"/>
</dbReference>
<dbReference type="InterPro" id="IPR000719">
    <property type="entry name" value="Prot_kinase_dom"/>
</dbReference>
<protein>
    <recommendedName>
        <fullName evidence="5">Protein kinase domain-containing protein</fullName>
    </recommendedName>
</protein>
<dbReference type="GO" id="GO:0000165">
    <property type="term" value="P:MAPK cascade"/>
    <property type="evidence" value="ECO:0007669"/>
    <property type="project" value="UniProtKB-ARBA"/>
</dbReference>
<dbReference type="InterPro" id="IPR011009">
    <property type="entry name" value="Kinase-like_dom_sf"/>
</dbReference>
<organism evidence="6 7">
    <name type="scientific">Steccherinum ochraceum</name>
    <dbReference type="NCBI Taxonomy" id="92696"/>
    <lineage>
        <taxon>Eukaryota</taxon>
        <taxon>Fungi</taxon>
        <taxon>Dikarya</taxon>
        <taxon>Basidiomycota</taxon>
        <taxon>Agaricomycotina</taxon>
        <taxon>Agaricomycetes</taxon>
        <taxon>Polyporales</taxon>
        <taxon>Steccherinaceae</taxon>
        <taxon>Steccherinum</taxon>
    </lineage>
</organism>
<dbReference type="EMBL" id="RWJN01000307">
    <property type="protein sequence ID" value="TCD63317.1"/>
    <property type="molecule type" value="Genomic_DNA"/>
</dbReference>
<keyword evidence="3" id="KW-0418">Kinase</keyword>
<evidence type="ECO:0000256" key="4">
    <source>
        <dbReference type="ARBA" id="ARBA00022840"/>
    </source>
</evidence>
<evidence type="ECO:0000256" key="1">
    <source>
        <dbReference type="ARBA" id="ARBA00022679"/>
    </source>
</evidence>
<dbReference type="SUPFAM" id="SSF56112">
    <property type="entry name" value="Protein kinase-like (PK-like)"/>
    <property type="match status" value="1"/>
</dbReference>
<dbReference type="PANTHER" id="PTHR48016:SF48">
    <property type="entry name" value="SERINE_THREONINE-PROTEIN KINASE BCK1_SLK1_SSP31"/>
    <property type="match status" value="1"/>
</dbReference>
<evidence type="ECO:0000313" key="7">
    <source>
        <dbReference type="Proteomes" id="UP000292702"/>
    </source>
</evidence>
<dbReference type="OrthoDB" id="266718at2759"/>
<name>A0A4V2MVP2_9APHY</name>
<evidence type="ECO:0000313" key="6">
    <source>
        <dbReference type="EMBL" id="TCD63317.1"/>
    </source>
</evidence>